<feature type="transmembrane region" description="Helical" evidence="1">
    <location>
        <begin position="476"/>
        <end position="495"/>
    </location>
</feature>
<keyword evidence="1" id="KW-1133">Transmembrane helix</keyword>
<feature type="transmembrane region" description="Helical" evidence="1">
    <location>
        <begin position="92"/>
        <end position="110"/>
    </location>
</feature>
<keyword evidence="1" id="KW-0812">Transmembrane</keyword>
<name>A0A0W1JLW9_DESHA</name>
<feature type="transmembrane region" description="Helical" evidence="1">
    <location>
        <begin position="162"/>
        <end position="186"/>
    </location>
</feature>
<evidence type="ECO:0000256" key="1">
    <source>
        <dbReference type="SAM" id="Phobius"/>
    </source>
</evidence>
<feature type="transmembrane region" description="Helical" evidence="1">
    <location>
        <begin position="40"/>
        <end position="58"/>
    </location>
</feature>
<evidence type="ECO:0000313" key="3">
    <source>
        <dbReference type="Proteomes" id="UP000054623"/>
    </source>
</evidence>
<gene>
    <name evidence="2" type="ORF">AT727_17990</name>
</gene>
<feature type="transmembrane region" description="Helical" evidence="1">
    <location>
        <begin position="207"/>
        <end position="228"/>
    </location>
</feature>
<reference evidence="2 3" key="1">
    <citation type="submission" date="2015-12" db="EMBL/GenBank/DDBJ databases">
        <title>Draft Genome Sequence of Desulfitobacterium hafniense Strain DH, a Sulfate-reducing Bacterium Isolated from Paddy Soils.</title>
        <authorList>
            <person name="Bao P."/>
            <person name="Zhang X."/>
            <person name="Li G."/>
        </authorList>
    </citation>
    <scope>NUCLEOTIDE SEQUENCE [LARGE SCALE GENOMIC DNA]</scope>
    <source>
        <strain evidence="2 3">DH</strain>
    </source>
</reference>
<feature type="transmembrane region" description="Helical" evidence="1">
    <location>
        <begin position="350"/>
        <end position="370"/>
    </location>
</feature>
<proteinExistence type="predicted"/>
<comment type="caution">
    <text evidence="2">The sequence shown here is derived from an EMBL/GenBank/DDBJ whole genome shotgun (WGS) entry which is preliminary data.</text>
</comment>
<protein>
    <submittedName>
        <fullName evidence="2">C4-dicarboxylate ABC transporter</fullName>
    </submittedName>
</protein>
<dbReference type="Proteomes" id="UP000054623">
    <property type="component" value="Unassembled WGS sequence"/>
</dbReference>
<feature type="transmembrane region" description="Helical" evidence="1">
    <location>
        <begin position="234"/>
        <end position="257"/>
    </location>
</feature>
<dbReference type="AlphaFoldDB" id="A0A0W1JLW9"/>
<feature type="transmembrane region" description="Helical" evidence="1">
    <location>
        <begin position="285"/>
        <end position="304"/>
    </location>
</feature>
<feature type="transmembrane region" description="Helical" evidence="1">
    <location>
        <begin position="122"/>
        <end position="142"/>
    </location>
</feature>
<keyword evidence="1" id="KW-0472">Membrane</keyword>
<feature type="transmembrane region" description="Helical" evidence="1">
    <location>
        <begin position="70"/>
        <end position="86"/>
    </location>
</feature>
<sequence>MVEVFFEHVYIKYRKTALSKNSIETWREIKMELKNITGKALTRIRSLLTFGLAVTYLGNLLMRSQALEDLIIVLMIIVILLGFTAVTGSSKIIGYLSFAVSIALLLYFDAPLSVWRQALQDNLFLVVMFIMVPLMGIPIQHGGYTPALQSLFERHVNSNSRYYLLVSFLSAFIGVLVSLAVVPLVYQVCRNSSRSSDHKLLSSAISRGFSTCIIWAPTTAAVALVVQLTGSTWLAFFPLAISCGIIVGAVGFVMTVFEEKQKKKQERSCPVEDVPLGGDFDLRKLIELGAFSIVLIIGIGVISWVSGISAIIVVSVLALIYPMIWLILIKRLPVFFREFKGDYFHNRLPSIKNEMILFVGAGLLANSINYSHLGDYVPQILSYLVGHNGLLLTLVIIGSTLCLAALGVHPIATVTIFGGTIKAAAYGVSPTYLALVLAISWAMGTSISPSAANVIAVSSIVGESPLQVGIGWNGPYVILATLVLVVFLTGMRLLGVL</sequence>
<evidence type="ECO:0000313" key="2">
    <source>
        <dbReference type="EMBL" id="KTE92810.1"/>
    </source>
</evidence>
<feature type="transmembrane region" description="Helical" evidence="1">
    <location>
        <begin position="423"/>
        <end position="443"/>
    </location>
</feature>
<feature type="transmembrane region" description="Helical" evidence="1">
    <location>
        <begin position="390"/>
        <end position="411"/>
    </location>
</feature>
<dbReference type="EMBL" id="LOCK01000011">
    <property type="protein sequence ID" value="KTE92810.1"/>
    <property type="molecule type" value="Genomic_DNA"/>
</dbReference>
<dbReference type="PRINTS" id="PR00173">
    <property type="entry name" value="EDTRNSPORT"/>
</dbReference>
<organism evidence="2 3">
    <name type="scientific">Desulfitobacterium hafniense</name>
    <name type="common">Desulfitobacterium frappieri</name>
    <dbReference type="NCBI Taxonomy" id="49338"/>
    <lineage>
        <taxon>Bacteria</taxon>
        <taxon>Bacillati</taxon>
        <taxon>Bacillota</taxon>
        <taxon>Clostridia</taxon>
        <taxon>Eubacteriales</taxon>
        <taxon>Desulfitobacteriaceae</taxon>
        <taxon>Desulfitobacterium</taxon>
    </lineage>
</organism>
<accession>A0A0W1JLW9</accession>
<feature type="transmembrane region" description="Helical" evidence="1">
    <location>
        <begin position="310"/>
        <end position="329"/>
    </location>
</feature>
<dbReference type="OrthoDB" id="3171527at2"/>